<dbReference type="InterPro" id="IPR036249">
    <property type="entry name" value="Thioredoxin-like_sf"/>
</dbReference>
<feature type="signal peptide" evidence="2">
    <location>
        <begin position="1"/>
        <end position="19"/>
    </location>
</feature>
<organism evidence="4 5">
    <name type="scientific">Acetobacteroides hydrogenigenes</name>
    <dbReference type="NCBI Taxonomy" id="979970"/>
    <lineage>
        <taxon>Bacteria</taxon>
        <taxon>Pseudomonadati</taxon>
        <taxon>Bacteroidota</taxon>
        <taxon>Bacteroidia</taxon>
        <taxon>Bacteroidales</taxon>
        <taxon>Rikenellaceae</taxon>
        <taxon>Acetobacteroides</taxon>
    </lineage>
</organism>
<keyword evidence="1 2" id="KW-0732">Signal</keyword>
<feature type="domain" description="Thioredoxin" evidence="3">
    <location>
        <begin position="18"/>
        <end position="155"/>
    </location>
</feature>
<name>A0A4R2E9R7_9BACT</name>
<dbReference type="RefSeq" id="WP_131839923.1">
    <property type="nucleotide sequence ID" value="NZ_SLWB01000013.1"/>
</dbReference>
<dbReference type="PROSITE" id="PS51352">
    <property type="entry name" value="THIOREDOXIN_2"/>
    <property type="match status" value="1"/>
</dbReference>
<dbReference type="SUPFAM" id="SSF52833">
    <property type="entry name" value="Thioredoxin-like"/>
    <property type="match status" value="1"/>
</dbReference>
<reference evidence="4 5" key="1">
    <citation type="submission" date="2019-03" db="EMBL/GenBank/DDBJ databases">
        <title>Genomic Encyclopedia of Archaeal and Bacterial Type Strains, Phase II (KMG-II): from individual species to whole genera.</title>
        <authorList>
            <person name="Goeker M."/>
        </authorList>
    </citation>
    <scope>NUCLEOTIDE SEQUENCE [LARGE SCALE GENOMIC DNA]</scope>
    <source>
        <strain evidence="4 5">RL-C</strain>
    </source>
</reference>
<evidence type="ECO:0000313" key="4">
    <source>
        <dbReference type="EMBL" id="TCN64497.1"/>
    </source>
</evidence>
<sequence length="162" mass="18446">MKKVFFLIFIALCVQNLSAQESKSPEKIYNPALNAKNDIDLAVKKSKAEGKNVMIQIGGNWCPWCIRVHKFMDADPEISQALKSNYVFVLVNYSKENKNEEAIEQLQNPTRFGFPVFVVLNADGKVIHIQDSGYLEDGKSYSKEKLMRFIKLWTPKAISGEK</sequence>
<accession>A0A4R2E9R7</accession>
<dbReference type="PANTHER" id="PTHR15337:SF11">
    <property type="entry name" value="THIOREDOXIN DOMAIN-CONTAINING PROTEIN"/>
    <property type="match status" value="1"/>
</dbReference>
<dbReference type="Proteomes" id="UP000294830">
    <property type="component" value="Unassembled WGS sequence"/>
</dbReference>
<dbReference type="Gene3D" id="3.40.30.10">
    <property type="entry name" value="Glutaredoxin"/>
    <property type="match status" value="1"/>
</dbReference>
<dbReference type="AlphaFoldDB" id="A0A4R2E9R7"/>
<keyword evidence="5" id="KW-1185">Reference proteome</keyword>
<dbReference type="Pfam" id="PF13899">
    <property type="entry name" value="Thioredoxin_7"/>
    <property type="match status" value="1"/>
</dbReference>
<protein>
    <submittedName>
        <fullName evidence="4">Thioredoxin-like protein</fullName>
    </submittedName>
</protein>
<feature type="chain" id="PRO_5020259508" evidence="2">
    <location>
        <begin position="20"/>
        <end position="162"/>
    </location>
</feature>
<dbReference type="EMBL" id="SLWB01000013">
    <property type="protein sequence ID" value="TCN64497.1"/>
    <property type="molecule type" value="Genomic_DNA"/>
</dbReference>
<evidence type="ECO:0000313" key="5">
    <source>
        <dbReference type="Proteomes" id="UP000294830"/>
    </source>
</evidence>
<evidence type="ECO:0000256" key="2">
    <source>
        <dbReference type="SAM" id="SignalP"/>
    </source>
</evidence>
<proteinExistence type="predicted"/>
<gene>
    <name evidence="4" type="ORF">CLV25_11321</name>
</gene>
<dbReference type="InterPro" id="IPR051099">
    <property type="entry name" value="AGR/TXD"/>
</dbReference>
<dbReference type="PANTHER" id="PTHR15337">
    <property type="entry name" value="ANTERIOR GRADIENT PROTEIN-RELATED"/>
    <property type="match status" value="1"/>
</dbReference>
<dbReference type="OrthoDB" id="195735at2"/>
<comment type="caution">
    <text evidence="4">The sequence shown here is derived from an EMBL/GenBank/DDBJ whole genome shotgun (WGS) entry which is preliminary data.</text>
</comment>
<evidence type="ECO:0000256" key="1">
    <source>
        <dbReference type="ARBA" id="ARBA00022729"/>
    </source>
</evidence>
<dbReference type="InterPro" id="IPR013766">
    <property type="entry name" value="Thioredoxin_domain"/>
</dbReference>
<evidence type="ECO:0000259" key="3">
    <source>
        <dbReference type="PROSITE" id="PS51352"/>
    </source>
</evidence>